<dbReference type="EMBL" id="BOMH01000051">
    <property type="protein sequence ID" value="GID68720.1"/>
    <property type="molecule type" value="Genomic_DNA"/>
</dbReference>
<proteinExistence type="predicted"/>
<comment type="caution">
    <text evidence="2">The sequence shown here is derived from an EMBL/GenBank/DDBJ whole genome shotgun (WGS) entry which is preliminary data.</text>
</comment>
<feature type="region of interest" description="Disordered" evidence="1">
    <location>
        <begin position="1"/>
        <end position="76"/>
    </location>
</feature>
<dbReference type="Proteomes" id="UP000619479">
    <property type="component" value="Unassembled WGS sequence"/>
</dbReference>
<sequence length="76" mass="8534">MTRRAQRPVGRVGRERRGRRHQHSKTQYDAAHSGQRAFHAMKIIDRIDGREDARETTGKDGATHLIGRTDLASAAS</sequence>
<feature type="compositionally biased region" description="Basic residues" evidence="1">
    <location>
        <begin position="14"/>
        <end position="24"/>
    </location>
</feature>
<name>A0A919M3W4_9ACTN</name>
<dbReference type="AlphaFoldDB" id="A0A919M3W4"/>
<feature type="compositionally biased region" description="Basic and acidic residues" evidence="1">
    <location>
        <begin position="42"/>
        <end position="62"/>
    </location>
</feature>
<accession>A0A919M3W4</accession>
<evidence type="ECO:0000313" key="2">
    <source>
        <dbReference type="EMBL" id="GID68720.1"/>
    </source>
</evidence>
<protein>
    <submittedName>
        <fullName evidence="2">Uncharacterized protein</fullName>
    </submittedName>
</protein>
<organism evidence="2 3">
    <name type="scientific">Actinoplanes cyaneus</name>
    <dbReference type="NCBI Taxonomy" id="52696"/>
    <lineage>
        <taxon>Bacteria</taxon>
        <taxon>Bacillati</taxon>
        <taxon>Actinomycetota</taxon>
        <taxon>Actinomycetes</taxon>
        <taxon>Micromonosporales</taxon>
        <taxon>Micromonosporaceae</taxon>
        <taxon>Actinoplanes</taxon>
    </lineage>
</organism>
<keyword evidence="3" id="KW-1185">Reference proteome</keyword>
<gene>
    <name evidence="2" type="ORF">Acy02nite_66010</name>
</gene>
<evidence type="ECO:0000313" key="3">
    <source>
        <dbReference type="Proteomes" id="UP000619479"/>
    </source>
</evidence>
<reference evidence="2" key="1">
    <citation type="submission" date="2021-01" db="EMBL/GenBank/DDBJ databases">
        <title>Whole genome shotgun sequence of Actinoplanes cyaneus NBRC 14990.</title>
        <authorList>
            <person name="Komaki H."/>
            <person name="Tamura T."/>
        </authorList>
    </citation>
    <scope>NUCLEOTIDE SEQUENCE</scope>
    <source>
        <strain evidence="2">NBRC 14990</strain>
    </source>
</reference>
<evidence type="ECO:0000256" key="1">
    <source>
        <dbReference type="SAM" id="MobiDB-lite"/>
    </source>
</evidence>